<feature type="transmembrane region" description="Helical" evidence="1">
    <location>
        <begin position="289"/>
        <end position="309"/>
    </location>
</feature>
<name>A0ABS8QY01_9PSED</name>
<feature type="transmembrane region" description="Helical" evidence="1">
    <location>
        <begin position="242"/>
        <end position="260"/>
    </location>
</feature>
<evidence type="ECO:0000256" key="1">
    <source>
        <dbReference type="SAM" id="Phobius"/>
    </source>
</evidence>
<reference evidence="2 3" key="2">
    <citation type="journal article" date="2023" name="Plant Pathol.">
        <title>Dismantling and reorganizing Pseudomonas marginalis sensu#lato.</title>
        <authorList>
            <person name="Sawada H."/>
            <person name="Fujikawa T."/>
            <person name="Satou M."/>
        </authorList>
    </citation>
    <scope>NUCLEOTIDE SEQUENCE [LARGE SCALE GENOMIC DNA]</scope>
    <source>
        <strain evidence="2 3">MAFF 311096</strain>
    </source>
</reference>
<evidence type="ECO:0000313" key="3">
    <source>
        <dbReference type="Proteomes" id="UP001154922"/>
    </source>
</evidence>
<feature type="transmembrane region" description="Helical" evidence="1">
    <location>
        <begin position="213"/>
        <end position="235"/>
    </location>
</feature>
<dbReference type="InterPro" id="IPR049458">
    <property type="entry name" value="EpsG-like"/>
</dbReference>
<keyword evidence="1" id="KW-0812">Transmembrane</keyword>
<proteinExistence type="predicted"/>
<feature type="transmembrane region" description="Helical" evidence="1">
    <location>
        <begin position="176"/>
        <end position="193"/>
    </location>
</feature>
<organism evidence="2 3">
    <name type="scientific">Pseudomonas petroselini</name>
    <dbReference type="NCBI Taxonomy" id="2899822"/>
    <lineage>
        <taxon>Bacteria</taxon>
        <taxon>Pseudomonadati</taxon>
        <taxon>Pseudomonadota</taxon>
        <taxon>Gammaproteobacteria</taxon>
        <taxon>Pseudomonadales</taxon>
        <taxon>Pseudomonadaceae</taxon>
        <taxon>Pseudomonas</taxon>
    </lineage>
</organism>
<keyword evidence="1" id="KW-0472">Membrane</keyword>
<gene>
    <name evidence="2" type="ORF">LRQ20_18865</name>
</gene>
<dbReference type="EMBL" id="JAJOZI010000101">
    <property type="protein sequence ID" value="MCD7040372.1"/>
    <property type="molecule type" value="Genomic_DNA"/>
</dbReference>
<feature type="transmembrane region" description="Helical" evidence="1">
    <location>
        <begin position="110"/>
        <end position="130"/>
    </location>
</feature>
<comment type="caution">
    <text evidence="2">The sequence shown here is derived from an EMBL/GenBank/DDBJ whole genome shotgun (WGS) entry which is preliminary data.</text>
</comment>
<dbReference type="Proteomes" id="UP001154922">
    <property type="component" value="Unassembled WGS sequence"/>
</dbReference>
<reference evidence="2 3" key="1">
    <citation type="journal article" date="2022" name="Int. J. Syst. Evol. Microbiol.">
        <title>Pseudomonas petroselini sp. nov., a pathogen causing bacterial rot of parsley in Japan.</title>
        <authorList>
            <person name="Sawada H."/>
            <person name="Fujikawa T."/>
            <person name="Osada S."/>
            <person name="Satou M."/>
        </authorList>
    </citation>
    <scope>NUCLEOTIDE SEQUENCE [LARGE SCALE GENOMIC DNA]</scope>
    <source>
        <strain evidence="2 3">MAFF 311096</strain>
    </source>
</reference>
<feature type="transmembrane region" description="Helical" evidence="1">
    <location>
        <begin position="6"/>
        <end position="26"/>
    </location>
</feature>
<protein>
    <submittedName>
        <fullName evidence="2">EpsG family protein</fullName>
    </submittedName>
</protein>
<dbReference type="Pfam" id="PF14897">
    <property type="entry name" value="EpsG"/>
    <property type="match status" value="1"/>
</dbReference>
<accession>A0ABS8QY01</accession>
<keyword evidence="3" id="KW-1185">Reference proteome</keyword>
<feature type="transmembrane region" description="Helical" evidence="1">
    <location>
        <begin position="71"/>
        <end position="89"/>
    </location>
</feature>
<sequence length="331" mass="36945">MTSLSGYRTSFFICCSLFFLLIVSVFRGLVGTDTYAYEVIMERLSDGFSLAGMEPGFVFVSWLLLQVVDSASLTVRLIGCLIFCALFLYSYRSDKNEKILLVSYILPSFIYQYTMNGLRVGMAATLLLLATQQVRRIKTTSAYALAAASLTFHYSALVSLILIWASKVYWIKTSNILVVPVAILSTLVFFYANEYYFSHKLISYQNFDSPNSFSGVGKILTLLVIFFGVLVSNLLTADKAKLLFLGVGSMLVFWIISMFSYAGLRFLDLLSFSFPLCVLTAYSNRGLEFGKLVGLSFFIAGLIAAVMSYRNFLYEEGAGPSPFLPYYLNGL</sequence>
<evidence type="ECO:0000313" key="2">
    <source>
        <dbReference type="EMBL" id="MCD7040372.1"/>
    </source>
</evidence>
<dbReference type="RefSeq" id="WP_231809047.1">
    <property type="nucleotide sequence ID" value="NZ_JAJOZG010000083.1"/>
</dbReference>
<keyword evidence="1" id="KW-1133">Transmembrane helix</keyword>
<feature type="transmembrane region" description="Helical" evidence="1">
    <location>
        <begin position="142"/>
        <end position="164"/>
    </location>
</feature>